<dbReference type="InterPro" id="IPR046346">
    <property type="entry name" value="Aminoacid_DH-like_N_sf"/>
</dbReference>
<dbReference type="Pfam" id="PF08501">
    <property type="entry name" value="Shikimate_dh_N"/>
    <property type="match status" value="1"/>
</dbReference>
<comment type="caution">
    <text evidence="12">The sequence shown here is derived from an EMBL/GenBank/DDBJ whole genome shotgun (WGS) entry which is preliminary data.</text>
</comment>
<dbReference type="HAMAP" id="MF_00222">
    <property type="entry name" value="Shikimate_DH_AroE"/>
    <property type="match status" value="1"/>
</dbReference>
<proteinExistence type="inferred from homology"/>
<gene>
    <name evidence="8 12" type="primary">aroE</name>
    <name evidence="12" type="ORF">V6U78_06770</name>
</gene>
<evidence type="ECO:0000256" key="5">
    <source>
        <dbReference type="ARBA" id="ARBA00023002"/>
    </source>
</evidence>
<dbReference type="Gene3D" id="3.40.50.10860">
    <property type="entry name" value="Leucine Dehydrogenase, chain A, domain 1"/>
    <property type="match status" value="1"/>
</dbReference>
<keyword evidence="13" id="KW-1185">Reference proteome</keyword>
<name>A0ABW8PWR8_9GAMM</name>
<accession>A0ABW8PWR8</accession>
<keyword evidence="5 8" id="KW-0560">Oxidoreductase</keyword>
<evidence type="ECO:0000259" key="11">
    <source>
        <dbReference type="Pfam" id="PF18317"/>
    </source>
</evidence>
<dbReference type="EC" id="1.1.1.25" evidence="2 8"/>
<keyword evidence="6 8" id="KW-0057">Aromatic amino acid biosynthesis</keyword>
<dbReference type="GO" id="GO:0004764">
    <property type="term" value="F:shikimate 3-dehydrogenase (NADP+) activity"/>
    <property type="evidence" value="ECO:0007669"/>
    <property type="project" value="UniProtKB-EC"/>
</dbReference>
<dbReference type="InterPro" id="IPR041121">
    <property type="entry name" value="SDH_C"/>
</dbReference>
<comment type="caution">
    <text evidence="8">Lacks conserved residue(s) required for the propagation of feature annotation.</text>
</comment>
<feature type="binding site" evidence="8">
    <location>
        <position position="220"/>
    </location>
    <ligand>
        <name>shikimate</name>
        <dbReference type="ChEBI" id="CHEBI:36208"/>
    </ligand>
</feature>
<evidence type="ECO:0000256" key="3">
    <source>
        <dbReference type="ARBA" id="ARBA00022605"/>
    </source>
</evidence>
<evidence type="ECO:0000256" key="4">
    <source>
        <dbReference type="ARBA" id="ARBA00022857"/>
    </source>
</evidence>
<dbReference type="Gene3D" id="3.40.50.720">
    <property type="entry name" value="NAD(P)-binding Rossmann-like Domain"/>
    <property type="match status" value="1"/>
</dbReference>
<dbReference type="NCBIfam" id="NF001310">
    <property type="entry name" value="PRK00258.1-2"/>
    <property type="match status" value="1"/>
</dbReference>
<dbReference type="SUPFAM" id="SSF53223">
    <property type="entry name" value="Aminoacid dehydrogenase-like, N-terminal domain"/>
    <property type="match status" value="1"/>
</dbReference>
<feature type="binding site" evidence="8">
    <location>
        <begin position="14"/>
        <end position="16"/>
    </location>
    <ligand>
        <name>shikimate</name>
        <dbReference type="ChEBI" id="CHEBI:36208"/>
    </ligand>
</feature>
<evidence type="ECO:0000256" key="1">
    <source>
        <dbReference type="ARBA" id="ARBA00004871"/>
    </source>
</evidence>
<evidence type="ECO:0000256" key="6">
    <source>
        <dbReference type="ARBA" id="ARBA00023141"/>
    </source>
</evidence>
<comment type="function">
    <text evidence="8">Involved in the biosynthesis of the chorismate, which leads to the biosynthesis of aromatic amino acids. Catalyzes the reversible NADPH linked reduction of 3-dehydroshikimate (DHSA) to yield shikimate (SA).</text>
</comment>
<feature type="binding site" evidence="8">
    <location>
        <position position="61"/>
    </location>
    <ligand>
        <name>shikimate</name>
        <dbReference type="ChEBI" id="CHEBI:36208"/>
    </ligand>
</feature>
<dbReference type="Pfam" id="PF18317">
    <property type="entry name" value="SDH_C"/>
    <property type="match status" value="1"/>
</dbReference>
<dbReference type="InterPro" id="IPR013708">
    <property type="entry name" value="Shikimate_DH-bd_N"/>
</dbReference>
<dbReference type="InterPro" id="IPR011342">
    <property type="entry name" value="Shikimate_DH"/>
</dbReference>
<dbReference type="NCBIfam" id="TIGR00507">
    <property type="entry name" value="aroE"/>
    <property type="match status" value="1"/>
</dbReference>
<keyword evidence="3 8" id="KW-0028">Amino-acid biosynthesis</keyword>
<dbReference type="Proteomes" id="UP001621714">
    <property type="component" value="Unassembled WGS sequence"/>
</dbReference>
<dbReference type="PANTHER" id="PTHR21089">
    <property type="entry name" value="SHIKIMATE DEHYDROGENASE"/>
    <property type="match status" value="1"/>
</dbReference>
<evidence type="ECO:0000313" key="12">
    <source>
        <dbReference type="EMBL" id="MFK7160738.1"/>
    </source>
</evidence>
<organism evidence="12 13">
    <name type="scientific">Marinospirillum alkalitolerans</name>
    <dbReference type="NCBI Taxonomy" id="3123374"/>
    <lineage>
        <taxon>Bacteria</taxon>
        <taxon>Pseudomonadati</taxon>
        <taxon>Pseudomonadota</taxon>
        <taxon>Gammaproteobacteria</taxon>
        <taxon>Oceanospirillales</taxon>
        <taxon>Oceanospirillaceae</taxon>
        <taxon>Marinospirillum</taxon>
    </lineage>
</organism>
<reference evidence="12 13" key="1">
    <citation type="submission" date="2024-02" db="EMBL/GenBank/DDBJ databases">
        <title>Marinospirillum sp. MEB 164 isolated from Lonar lake sediment.</title>
        <authorList>
            <person name="Joshi A."/>
            <person name="Thite S."/>
        </authorList>
    </citation>
    <scope>NUCLEOTIDE SEQUENCE [LARGE SCALE GENOMIC DNA]</scope>
    <source>
        <strain evidence="12 13">MEB164</strain>
    </source>
</reference>
<feature type="binding site" evidence="8">
    <location>
        <begin position="127"/>
        <end position="131"/>
    </location>
    <ligand>
        <name>NADP(+)</name>
        <dbReference type="ChEBI" id="CHEBI:58349"/>
    </ligand>
</feature>
<dbReference type="SUPFAM" id="SSF51735">
    <property type="entry name" value="NAD(P)-binding Rossmann-fold domains"/>
    <property type="match status" value="1"/>
</dbReference>
<dbReference type="InterPro" id="IPR022893">
    <property type="entry name" value="Shikimate_DH_fam"/>
</dbReference>
<feature type="binding site" evidence="8">
    <location>
        <position position="218"/>
    </location>
    <ligand>
        <name>NADP(+)</name>
        <dbReference type="ChEBI" id="CHEBI:58349"/>
    </ligand>
</feature>
<dbReference type="RefSeq" id="WP_405338737.1">
    <property type="nucleotide sequence ID" value="NZ_JBANFI010000003.1"/>
</dbReference>
<evidence type="ECO:0000256" key="7">
    <source>
        <dbReference type="ARBA" id="ARBA00049442"/>
    </source>
</evidence>
<feature type="binding site" evidence="8">
    <location>
        <position position="102"/>
    </location>
    <ligand>
        <name>shikimate</name>
        <dbReference type="ChEBI" id="CHEBI:36208"/>
    </ligand>
</feature>
<keyword evidence="4 8" id="KW-0521">NADP</keyword>
<feature type="domain" description="Shikimate dehydrogenase substrate binding N-terminal" evidence="10">
    <location>
        <begin position="6"/>
        <end position="88"/>
    </location>
</feature>
<dbReference type="PANTHER" id="PTHR21089:SF1">
    <property type="entry name" value="BIFUNCTIONAL 3-DEHYDROQUINATE DEHYDRATASE_SHIKIMATE DEHYDROGENASE, CHLOROPLASTIC"/>
    <property type="match status" value="1"/>
</dbReference>
<feature type="active site" description="Proton acceptor" evidence="8">
    <location>
        <position position="65"/>
    </location>
</feature>
<evidence type="ECO:0000256" key="2">
    <source>
        <dbReference type="ARBA" id="ARBA00012962"/>
    </source>
</evidence>
<comment type="catalytic activity">
    <reaction evidence="7 8">
        <text>shikimate + NADP(+) = 3-dehydroshikimate + NADPH + H(+)</text>
        <dbReference type="Rhea" id="RHEA:17737"/>
        <dbReference type="ChEBI" id="CHEBI:15378"/>
        <dbReference type="ChEBI" id="CHEBI:16630"/>
        <dbReference type="ChEBI" id="CHEBI:36208"/>
        <dbReference type="ChEBI" id="CHEBI:57783"/>
        <dbReference type="ChEBI" id="CHEBI:58349"/>
        <dbReference type="EC" id="1.1.1.25"/>
    </reaction>
</comment>
<protein>
    <recommendedName>
        <fullName evidence="2 8">Shikimate dehydrogenase (NADP(+))</fullName>
        <shortName evidence="8">SDH</shortName>
        <ecNumber evidence="2 8">1.1.1.25</ecNumber>
    </recommendedName>
</protein>
<evidence type="ECO:0000313" key="13">
    <source>
        <dbReference type="Proteomes" id="UP001621714"/>
    </source>
</evidence>
<dbReference type="InterPro" id="IPR006151">
    <property type="entry name" value="Shikm_DH/Glu-tRNA_Rdtase"/>
</dbReference>
<sequence length="275" mass="29597">MDQYAVFGHPIAHSRSPEIHAWFAAQTHQDLEYRAILAPLDDFEGCARAFFAAGGCGANVTVPFKLDALVFCDQLSQRARLAGAVNTLWKDAQGQIHGDNTDGIGLVRDITQQLGVSLAGKKVLLLGAGGAARGAIEPLLKAGVRHLTIANRTLSKAQQLITLFHGVESPAGRQACSWEGLAGEQFDLVVNATSASLQGELPPLPEGLLGPQSMAYDMMYAAQPTPFMRWAQQQGATRVADGLGMLIEQAAEAFFLWRGVRPPTAEIRSLLRRQL</sequence>
<feature type="binding site" evidence="8">
    <location>
        <begin position="151"/>
        <end position="156"/>
    </location>
    <ligand>
        <name>NADP(+)</name>
        <dbReference type="ChEBI" id="CHEBI:58349"/>
    </ligand>
</feature>
<evidence type="ECO:0000259" key="10">
    <source>
        <dbReference type="Pfam" id="PF08501"/>
    </source>
</evidence>
<comment type="subunit">
    <text evidence="8">Homodimer.</text>
</comment>
<feature type="binding site" evidence="8">
    <location>
        <position position="249"/>
    </location>
    <ligand>
        <name>shikimate</name>
        <dbReference type="ChEBI" id="CHEBI:36208"/>
    </ligand>
</feature>
<comment type="pathway">
    <text evidence="1 8">Metabolic intermediate biosynthesis; chorismate biosynthesis; chorismate from D-erythrose 4-phosphate and phosphoenolpyruvate: step 4/7.</text>
</comment>
<evidence type="ECO:0000259" key="9">
    <source>
        <dbReference type="Pfam" id="PF01488"/>
    </source>
</evidence>
<feature type="domain" description="SDH C-terminal" evidence="11">
    <location>
        <begin position="242"/>
        <end position="272"/>
    </location>
</feature>
<comment type="similarity">
    <text evidence="8">Belongs to the shikimate dehydrogenase family.</text>
</comment>
<dbReference type="EMBL" id="JBANFI010000003">
    <property type="protein sequence ID" value="MFK7160738.1"/>
    <property type="molecule type" value="Genomic_DNA"/>
</dbReference>
<evidence type="ECO:0000256" key="8">
    <source>
        <dbReference type="HAMAP-Rule" id="MF_00222"/>
    </source>
</evidence>
<dbReference type="Pfam" id="PF01488">
    <property type="entry name" value="Shikimate_DH"/>
    <property type="match status" value="1"/>
</dbReference>
<dbReference type="InterPro" id="IPR036291">
    <property type="entry name" value="NAD(P)-bd_dom_sf"/>
</dbReference>
<feature type="binding site" evidence="8">
    <location>
        <position position="86"/>
    </location>
    <ligand>
        <name>shikimate</name>
        <dbReference type="ChEBI" id="CHEBI:36208"/>
    </ligand>
</feature>
<dbReference type="CDD" id="cd01065">
    <property type="entry name" value="NAD_bind_Shikimate_DH"/>
    <property type="match status" value="1"/>
</dbReference>
<feature type="binding site" evidence="8">
    <location>
        <position position="242"/>
    </location>
    <ligand>
        <name>NADP(+)</name>
        <dbReference type="ChEBI" id="CHEBI:58349"/>
    </ligand>
</feature>
<feature type="domain" description="Quinate/shikimate 5-dehydrogenase/glutamyl-tRNA reductase" evidence="9">
    <location>
        <begin position="114"/>
        <end position="196"/>
    </location>
</feature>